<organism evidence="2 3">
    <name type="scientific">Clostridium beijerinckii</name>
    <name type="common">Clostridium MP</name>
    <dbReference type="NCBI Taxonomy" id="1520"/>
    <lineage>
        <taxon>Bacteria</taxon>
        <taxon>Bacillati</taxon>
        <taxon>Bacillota</taxon>
        <taxon>Clostridia</taxon>
        <taxon>Eubacteriales</taxon>
        <taxon>Clostridiaceae</taxon>
        <taxon>Clostridium</taxon>
    </lineage>
</organism>
<evidence type="ECO:0000313" key="2">
    <source>
        <dbReference type="EMBL" id="NRV11129.1"/>
    </source>
</evidence>
<comment type="caution">
    <text evidence="2">The sequence shown here is derived from an EMBL/GenBank/DDBJ whole genome shotgun (WGS) entry which is preliminary data.</text>
</comment>
<dbReference type="EMBL" id="JABSXK010000001">
    <property type="protein sequence ID" value="NRV11129.1"/>
    <property type="molecule type" value="Genomic_DNA"/>
</dbReference>
<evidence type="ECO:0000256" key="1">
    <source>
        <dbReference type="SAM" id="Phobius"/>
    </source>
</evidence>
<accession>A0A9Q5GIH3</accession>
<feature type="transmembrane region" description="Helical" evidence="1">
    <location>
        <begin position="35"/>
        <end position="57"/>
    </location>
</feature>
<keyword evidence="1" id="KW-0472">Membrane</keyword>
<gene>
    <name evidence="2" type="ORF">DFH45_004092</name>
</gene>
<sequence length="167" mass="19523">MKKKNLFNINCISLVSLISIYMLLEYIILRLINLAFMNNVVHIFVSIFAILIMLILIKSGIGNVAVFISVIILFIFGYLVFAFTYRPEHIVEKDGKQMVAYVDSFLDVHIYYYDYINPVVRGSQLKIYENYGSGGYDPFDREEMPVVKQYIYYDEKGKEIKSSYMKN</sequence>
<proteinExistence type="predicted"/>
<protein>
    <submittedName>
        <fullName evidence="2">Uncharacterized protein</fullName>
    </submittedName>
</protein>
<dbReference type="RefSeq" id="WP_077307615.1">
    <property type="nucleotide sequence ID" value="NZ_CP016090.1"/>
</dbReference>
<evidence type="ECO:0000313" key="3">
    <source>
        <dbReference type="Proteomes" id="UP000821656"/>
    </source>
</evidence>
<keyword evidence="1" id="KW-0812">Transmembrane</keyword>
<name>A0A9Q5GIH3_CLOBE</name>
<feature type="transmembrane region" description="Helical" evidence="1">
    <location>
        <begin position="64"/>
        <end position="85"/>
    </location>
</feature>
<keyword evidence="1" id="KW-1133">Transmembrane helix</keyword>
<dbReference type="AlphaFoldDB" id="A0A9Q5GIH3"/>
<feature type="transmembrane region" description="Helical" evidence="1">
    <location>
        <begin position="7"/>
        <end position="29"/>
    </location>
</feature>
<reference evidence="2" key="1">
    <citation type="submission" date="2020-05" db="EMBL/GenBank/DDBJ databases">
        <title>Genomic insights into acetone-butanol-ethanol (ABE) fermentation by sequencing solventogenic clostridia strains.</title>
        <authorList>
            <person name="Brown S."/>
        </authorList>
    </citation>
    <scope>NUCLEOTIDE SEQUENCE</scope>
    <source>
        <strain evidence="2">DJ126</strain>
    </source>
</reference>
<dbReference type="Proteomes" id="UP000821656">
    <property type="component" value="Unassembled WGS sequence"/>
</dbReference>